<feature type="transmembrane region" description="Helical" evidence="8">
    <location>
        <begin position="41"/>
        <end position="62"/>
    </location>
</feature>
<feature type="transmembrane region" description="Helical" evidence="8">
    <location>
        <begin position="325"/>
        <end position="346"/>
    </location>
</feature>
<dbReference type="RefSeq" id="WP_308422229.1">
    <property type="nucleotide sequence ID" value="NZ_BAAAWV010000001.1"/>
</dbReference>
<evidence type="ECO:0000256" key="6">
    <source>
        <dbReference type="ARBA" id="ARBA00022989"/>
    </source>
</evidence>
<feature type="transmembrane region" description="Helical" evidence="8">
    <location>
        <begin position="299"/>
        <end position="319"/>
    </location>
</feature>
<keyword evidence="7 8" id="KW-0472">Membrane</keyword>
<dbReference type="PANTHER" id="PTHR30472">
    <property type="entry name" value="FERRIC ENTEROBACTIN TRANSPORT SYSTEM PERMEASE PROTEIN"/>
    <property type="match status" value="1"/>
</dbReference>
<proteinExistence type="inferred from homology"/>
<feature type="transmembrane region" description="Helical" evidence="8">
    <location>
        <begin position="139"/>
        <end position="158"/>
    </location>
</feature>
<keyword evidence="3" id="KW-0813">Transport</keyword>
<comment type="subcellular location">
    <subcellularLocation>
        <location evidence="1">Cell membrane</location>
        <topology evidence="1">Multi-pass membrane protein</topology>
    </subcellularLocation>
</comment>
<feature type="transmembrane region" description="Helical" evidence="8">
    <location>
        <begin position="113"/>
        <end position="132"/>
    </location>
</feature>
<dbReference type="Proteomes" id="UP000596938">
    <property type="component" value="Unassembled WGS sequence"/>
</dbReference>
<reference evidence="10" key="1">
    <citation type="journal article" date="2019" name="Int. J. Syst. Evol. Microbiol.">
        <title>The Global Catalogue of Microorganisms (GCM) 10K type strain sequencing project: providing services to taxonomists for standard genome sequencing and annotation.</title>
        <authorList>
            <consortium name="The Broad Institute Genomics Platform"/>
            <consortium name="The Broad Institute Genome Sequencing Center for Infectious Disease"/>
            <person name="Wu L."/>
            <person name="Ma J."/>
        </authorList>
    </citation>
    <scope>NUCLEOTIDE SEQUENCE [LARGE SCALE GENOMIC DNA]</scope>
    <source>
        <strain evidence="10">CGMCC 1.1927</strain>
    </source>
</reference>
<keyword evidence="6 8" id="KW-1133">Transmembrane helix</keyword>
<evidence type="ECO:0000256" key="5">
    <source>
        <dbReference type="ARBA" id="ARBA00022692"/>
    </source>
</evidence>
<evidence type="ECO:0000256" key="1">
    <source>
        <dbReference type="ARBA" id="ARBA00004651"/>
    </source>
</evidence>
<organism evidence="9 10">
    <name type="scientific">Pseudarthrobacter polychromogenes</name>
    <dbReference type="NCBI Taxonomy" id="1676"/>
    <lineage>
        <taxon>Bacteria</taxon>
        <taxon>Bacillati</taxon>
        <taxon>Actinomycetota</taxon>
        <taxon>Actinomycetes</taxon>
        <taxon>Micrococcales</taxon>
        <taxon>Micrococcaceae</taxon>
        <taxon>Pseudarthrobacter</taxon>
    </lineage>
</organism>
<feature type="transmembrane region" description="Helical" evidence="8">
    <location>
        <begin position="259"/>
        <end position="287"/>
    </location>
</feature>
<dbReference type="PANTHER" id="PTHR30472:SF19">
    <property type="entry name" value="PETROBACTIN IMPORT SYSTEM PERMEASE PROTEIN YCLO"/>
    <property type="match status" value="1"/>
</dbReference>
<evidence type="ECO:0000256" key="2">
    <source>
        <dbReference type="ARBA" id="ARBA00007935"/>
    </source>
</evidence>
<evidence type="ECO:0000256" key="7">
    <source>
        <dbReference type="ARBA" id="ARBA00023136"/>
    </source>
</evidence>
<dbReference type="InterPro" id="IPR000522">
    <property type="entry name" value="ABC_transptr_permease_BtuC"/>
</dbReference>
<dbReference type="SUPFAM" id="SSF81345">
    <property type="entry name" value="ABC transporter involved in vitamin B12 uptake, BtuC"/>
    <property type="match status" value="1"/>
</dbReference>
<dbReference type="InterPro" id="IPR037294">
    <property type="entry name" value="ABC_BtuC-like"/>
</dbReference>
<name>A0ABQ1XMR7_9MICC</name>
<feature type="transmembrane region" description="Helical" evidence="8">
    <location>
        <begin position="74"/>
        <end position="93"/>
    </location>
</feature>
<accession>A0ABQ1XMR7</accession>
<gene>
    <name evidence="9" type="ORF">GCM10011577_21620</name>
</gene>
<dbReference type="EMBL" id="BMKU01000005">
    <property type="protein sequence ID" value="GGG97889.1"/>
    <property type="molecule type" value="Genomic_DNA"/>
</dbReference>
<keyword evidence="4" id="KW-1003">Cell membrane</keyword>
<feature type="transmembrane region" description="Helical" evidence="8">
    <location>
        <begin position="164"/>
        <end position="182"/>
    </location>
</feature>
<comment type="similarity">
    <text evidence="2">Belongs to the binding-protein-dependent transport system permease family. FecCD subfamily.</text>
</comment>
<evidence type="ECO:0000256" key="4">
    <source>
        <dbReference type="ARBA" id="ARBA00022475"/>
    </source>
</evidence>
<protein>
    <submittedName>
        <fullName evidence="9">Enterobactin ABC transporter permease</fullName>
    </submittedName>
</protein>
<evidence type="ECO:0000313" key="10">
    <source>
        <dbReference type="Proteomes" id="UP000596938"/>
    </source>
</evidence>
<sequence length="351" mass="37370">MPDSTTLRPPEDPAAAQLPAAVQRPVPRKLKAAIRNAPPRMVAGILLAVAAAVVCFFLFFDLKGNVGYILPRRAIKLAAMLLVAVAVGVSTLLFQTVTANRILTPSIMGFDSLYILVQTVLAFTLGAAAVVAAPPTLQFGLEVLLMVAFSALLYRWMFTGATRSLHLLLLVGVVLGSLFRGLSSLLQRLMEPSEFIILQDLFFASFNNVDPALLGVSAVIVAAVCAVVWRARHTLDVLALGRDVAINVGVDHRKVVMRVLLGCSLLVAVSTALVGPVTFFGLLVVSLGYQLCRGFSHAWLLPIVVLIGAVALVGGQLLLEQVFGFSTALSVVIEFAGGILFLYLLLKGSLK</sequence>
<keyword evidence="10" id="KW-1185">Reference proteome</keyword>
<dbReference type="Pfam" id="PF01032">
    <property type="entry name" value="FecCD"/>
    <property type="match status" value="1"/>
</dbReference>
<evidence type="ECO:0000256" key="3">
    <source>
        <dbReference type="ARBA" id="ARBA00022448"/>
    </source>
</evidence>
<comment type="caution">
    <text evidence="9">The sequence shown here is derived from an EMBL/GenBank/DDBJ whole genome shotgun (WGS) entry which is preliminary data.</text>
</comment>
<feature type="transmembrane region" description="Helical" evidence="8">
    <location>
        <begin position="212"/>
        <end position="231"/>
    </location>
</feature>
<evidence type="ECO:0000256" key="8">
    <source>
        <dbReference type="SAM" id="Phobius"/>
    </source>
</evidence>
<keyword evidence="5 8" id="KW-0812">Transmembrane</keyword>
<evidence type="ECO:0000313" key="9">
    <source>
        <dbReference type="EMBL" id="GGG97889.1"/>
    </source>
</evidence>
<dbReference type="Gene3D" id="1.10.3470.10">
    <property type="entry name" value="ABC transporter involved in vitamin B12 uptake, BtuC"/>
    <property type="match status" value="1"/>
</dbReference>